<evidence type="ECO:0000256" key="2">
    <source>
        <dbReference type="RuleBase" id="RU367036"/>
    </source>
</evidence>
<dbReference type="Proteomes" id="UP001597389">
    <property type="component" value="Unassembled WGS sequence"/>
</dbReference>
<dbReference type="InterPro" id="IPR013024">
    <property type="entry name" value="GGCT-like"/>
</dbReference>
<dbReference type="RefSeq" id="WP_377090344.1">
    <property type="nucleotide sequence ID" value="NZ_JBHSJL010000014.1"/>
</dbReference>
<accession>A0ABW4Z8W4</accession>
<dbReference type="InterPro" id="IPR009288">
    <property type="entry name" value="AIG2-like_dom"/>
</dbReference>
<evidence type="ECO:0000313" key="4">
    <source>
        <dbReference type="EMBL" id="MFD2158185.1"/>
    </source>
</evidence>
<dbReference type="SUPFAM" id="SSF110857">
    <property type="entry name" value="Gamma-glutamyl cyclotransferase-like"/>
    <property type="match status" value="1"/>
</dbReference>
<dbReference type="InterPro" id="IPR039126">
    <property type="entry name" value="GGACT"/>
</dbReference>
<dbReference type="PANTHER" id="PTHR12510:SF4">
    <property type="entry name" value="GAMMA-GLUTAMYLAMINECYCLOTRANSFERASE"/>
    <property type="match status" value="1"/>
</dbReference>
<dbReference type="Pfam" id="PF06094">
    <property type="entry name" value="GGACT"/>
    <property type="match status" value="1"/>
</dbReference>
<gene>
    <name evidence="4" type="ORF">ACFSW8_04685</name>
</gene>
<dbReference type="CDD" id="cd06661">
    <property type="entry name" value="GGCT_like"/>
    <property type="match status" value="1"/>
</dbReference>
<dbReference type="EMBL" id="JBHUJB010000021">
    <property type="protein sequence ID" value="MFD2158185.1"/>
    <property type="molecule type" value="Genomic_DNA"/>
</dbReference>
<comment type="caution">
    <text evidence="4">The sequence shown here is derived from an EMBL/GenBank/DDBJ whole genome shotgun (WGS) entry which is preliminary data.</text>
</comment>
<dbReference type="PANTHER" id="PTHR12510">
    <property type="entry name" value="TROPONIN C-AKIN-1 PROTEIN"/>
    <property type="match status" value="1"/>
</dbReference>
<comment type="similarity">
    <text evidence="1 2">Belongs to the gamma-glutamylcyclotransferase family.</text>
</comment>
<protein>
    <recommendedName>
        <fullName evidence="2">Gamma-glutamylcyclotransferase family protein</fullName>
    </recommendedName>
</protein>
<feature type="domain" description="Gamma-glutamylcyclotransferase AIG2-like" evidence="3">
    <location>
        <begin position="5"/>
        <end position="115"/>
    </location>
</feature>
<keyword evidence="5" id="KW-1185">Reference proteome</keyword>
<dbReference type="Gene3D" id="3.10.490.10">
    <property type="entry name" value="Gamma-glutamyl cyclotransferase-like"/>
    <property type="match status" value="1"/>
</dbReference>
<sequence length="117" mass="13084">MTYHIFVYGTLRREASNAHRMASASFVSTAIAHGNLYCVDWYPGLVLSNSGRAVIGEVYTVDENTLAQLDAYEGEEYRRVLSAVELEDGSVAEVWVWEYVREVSSLTLIASGDWLDV</sequence>
<organism evidence="4 5">
    <name type="scientific">Rubritalea tangerina</name>
    <dbReference type="NCBI Taxonomy" id="430798"/>
    <lineage>
        <taxon>Bacteria</taxon>
        <taxon>Pseudomonadati</taxon>
        <taxon>Verrucomicrobiota</taxon>
        <taxon>Verrucomicrobiia</taxon>
        <taxon>Verrucomicrobiales</taxon>
        <taxon>Rubritaleaceae</taxon>
        <taxon>Rubritalea</taxon>
    </lineage>
</organism>
<evidence type="ECO:0000256" key="1">
    <source>
        <dbReference type="ARBA" id="ARBA00008861"/>
    </source>
</evidence>
<reference evidence="5" key="1">
    <citation type="journal article" date="2019" name="Int. J. Syst. Evol. Microbiol.">
        <title>The Global Catalogue of Microorganisms (GCM) 10K type strain sequencing project: providing services to taxonomists for standard genome sequencing and annotation.</title>
        <authorList>
            <consortium name="The Broad Institute Genomics Platform"/>
            <consortium name="The Broad Institute Genome Sequencing Center for Infectious Disease"/>
            <person name="Wu L."/>
            <person name="Ma J."/>
        </authorList>
    </citation>
    <scope>NUCLEOTIDE SEQUENCE [LARGE SCALE GENOMIC DNA]</scope>
    <source>
        <strain evidence="5">CCUG 57942</strain>
    </source>
</reference>
<dbReference type="InterPro" id="IPR036568">
    <property type="entry name" value="GGCT-like_sf"/>
</dbReference>
<evidence type="ECO:0000313" key="5">
    <source>
        <dbReference type="Proteomes" id="UP001597389"/>
    </source>
</evidence>
<name>A0ABW4Z8W4_9BACT</name>
<proteinExistence type="inferred from homology"/>
<evidence type="ECO:0000259" key="3">
    <source>
        <dbReference type="Pfam" id="PF06094"/>
    </source>
</evidence>